<dbReference type="OrthoDB" id="9809746at2"/>
<gene>
    <name evidence="13" type="ORF">AUC31_14785</name>
</gene>
<dbReference type="InterPro" id="IPR013766">
    <property type="entry name" value="Thioredoxin_domain"/>
</dbReference>
<dbReference type="PANTHER" id="PTHR42801:SF7">
    <property type="entry name" value="SLL1159 PROTEIN"/>
    <property type="match status" value="1"/>
</dbReference>
<evidence type="ECO:0000256" key="1">
    <source>
        <dbReference type="ARBA" id="ARBA00003330"/>
    </source>
</evidence>
<evidence type="ECO:0000256" key="7">
    <source>
        <dbReference type="ARBA" id="ARBA00023284"/>
    </source>
</evidence>
<proteinExistence type="inferred from homology"/>
<dbReference type="Gene3D" id="3.40.30.10">
    <property type="entry name" value="Glutaredoxin"/>
    <property type="match status" value="1"/>
</dbReference>
<dbReference type="SUPFAM" id="SSF52833">
    <property type="entry name" value="Thioredoxin-like"/>
    <property type="match status" value="1"/>
</dbReference>
<evidence type="ECO:0000256" key="6">
    <source>
        <dbReference type="ARBA" id="ARBA00023157"/>
    </source>
</evidence>
<dbReference type="RefSeq" id="WP_058383087.1">
    <property type="nucleotide sequence ID" value="NZ_CP013659.2"/>
</dbReference>
<dbReference type="AlphaFoldDB" id="A0A0U2ZK26"/>
<dbReference type="EC" id="1.11.1.24" evidence="2"/>
<dbReference type="PANTHER" id="PTHR42801">
    <property type="entry name" value="THIOREDOXIN-DEPENDENT PEROXIDE REDUCTASE"/>
    <property type="match status" value="1"/>
</dbReference>
<organism evidence="13 14">
    <name type="scientific">Planococcus rifietoensis</name>
    <dbReference type="NCBI Taxonomy" id="200991"/>
    <lineage>
        <taxon>Bacteria</taxon>
        <taxon>Bacillati</taxon>
        <taxon>Bacillota</taxon>
        <taxon>Bacilli</taxon>
        <taxon>Bacillales</taxon>
        <taxon>Caryophanaceae</taxon>
        <taxon>Planococcus</taxon>
    </lineage>
</organism>
<dbReference type="GO" id="GO:0008379">
    <property type="term" value="F:thioredoxin peroxidase activity"/>
    <property type="evidence" value="ECO:0007669"/>
    <property type="project" value="TreeGrafter"/>
</dbReference>
<protein>
    <recommendedName>
        <fullName evidence="2">thioredoxin-dependent peroxiredoxin</fullName>
        <ecNumber evidence="2">1.11.1.24</ecNumber>
    </recommendedName>
    <alternativeName>
        <fullName evidence="10">Bacterioferritin comigratory protein</fullName>
    </alternativeName>
    <alternativeName>
        <fullName evidence="8">Thioredoxin peroxidase</fullName>
    </alternativeName>
</protein>
<evidence type="ECO:0000256" key="3">
    <source>
        <dbReference type="ARBA" id="ARBA00022559"/>
    </source>
</evidence>
<comment type="function">
    <text evidence="1">Thiol-specific peroxidase that catalyzes the reduction of hydrogen peroxide and organic hydroperoxides to water and alcohols, respectively. Plays a role in cell protection against oxidative stress by detoxifying peroxides and as sensor of hydrogen peroxide-mediated signaling events.</text>
</comment>
<dbReference type="KEGG" id="prt:AUC31_14785"/>
<dbReference type="PROSITE" id="PS51352">
    <property type="entry name" value="THIOREDOXIN_2"/>
    <property type="match status" value="1"/>
</dbReference>
<evidence type="ECO:0000259" key="12">
    <source>
        <dbReference type="PROSITE" id="PS51352"/>
    </source>
</evidence>
<dbReference type="GO" id="GO:0005737">
    <property type="term" value="C:cytoplasm"/>
    <property type="evidence" value="ECO:0007669"/>
    <property type="project" value="TreeGrafter"/>
</dbReference>
<dbReference type="InterPro" id="IPR000866">
    <property type="entry name" value="AhpC/TSA"/>
</dbReference>
<keyword evidence="14" id="KW-1185">Reference proteome</keyword>
<evidence type="ECO:0000256" key="11">
    <source>
        <dbReference type="ARBA" id="ARBA00049091"/>
    </source>
</evidence>
<comment type="catalytic activity">
    <reaction evidence="11">
        <text>a hydroperoxide + [thioredoxin]-dithiol = an alcohol + [thioredoxin]-disulfide + H2O</text>
        <dbReference type="Rhea" id="RHEA:62620"/>
        <dbReference type="Rhea" id="RHEA-COMP:10698"/>
        <dbReference type="Rhea" id="RHEA-COMP:10700"/>
        <dbReference type="ChEBI" id="CHEBI:15377"/>
        <dbReference type="ChEBI" id="CHEBI:29950"/>
        <dbReference type="ChEBI" id="CHEBI:30879"/>
        <dbReference type="ChEBI" id="CHEBI:35924"/>
        <dbReference type="ChEBI" id="CHEBI:50058"/>
        <dbReference type="EC" id="1.11.1.24"/>
    </reaction>
</comment>
<reference evidence="13" key="1">
    <citation type="submission" date="2016-01" db="EMBL/GenBank/DDBJ databases">
        <title>Complete genome of Planococcus rifietoensis type strain M8.</title>
        <authorList>
            <person name="See-Too W.S."/>
        </authorList>
    </citation>
    <scope>NUCLEOTIDE SEQUENCE [LARGE SCALE GENOMIC DNA]</scope>
    <source>
        <strain evidence="13">M8</strain>
    </source>
</reference>
<dbReference type="Proteomes" id="UP000067683">
    <property type="component" value="Chromosome"/>
</dbReference>
<keyword evidence="5" id="KW-0560">Oxidoreductase</keyword>
<keyword evidence="3" id="KW-0575">Peroxidase</keyword>
<evidence type="ECO:0000256" key="8">
    <source>
        <dbReference type="ARBA" id="ARBA00032824"/>
    </source>
</evidence>
<dbReference type="GO" id="GO:0034599">
    <property type="term" value="P:cellular response to oxidative stress"/>
    <property type="evidence" value="ECO:0007669"/>
    <property type="project" value="TreeGrafter"/>
</dbReference>
<name>A0A0U2ZK26_9BACL</name>
<dbReference type="InterPro" id="IPR050924">
    <property type="entry name" value="Peroxiredoxin_BCP/PrxQ"/>
</dbReference>
<accession>A0A0U2ZK26</accession>
<dbReference type="Pfam" id="PF00578">
    <property type="entry name" value="AhpC-TSA"/>
    <property type="match status" value="1"/>
</dbReference>
<evidence type="ECO:0000313" key="14">
    <source>
        <dbReference type="Proteomes" id="UP000067683"/>
    </source>
</evidence>
<keyword evidence="6" id="KW-1015">Disulfide bond</keyword>
<dbReference type="InterPro" id="IPR036249">
    <property type="entry name" value="Thioredoxin-like_sf"/>
</dbReference>
<keyword evidence="4" id="KW-0049">Antioxidant</keyword>
<evidence type="ECO:0000256" key="9">
    <source>
        <dbReference type="ARBA" id="ARBA00038489"/>
    </source>
</evidence>
<evidence type="ECO:0000256" key="10">
    <source>
        <dbReference type="ARBA" id="ARBA00041373"/>
    </source>
</evidence>
<comment type="similarity">
    <text evidence="9">Belongs to the peroxiredoxin family. BCP/PrxQ subfamily.</text>
</comment>
<evidence type="ECO:0000256" key="4">
    <source>
        <dbReference type="ARBA" id="ARBA00022862"/>
    </source>
</evidence>
<sequence>MNRLQLGDLAPSFSLPRAEGGDYSLQQDLSERPGWRFVIFFRGSWCPVCNEELQEIQDSLSYFEGKDIHFTFLSTDNQQDLNEMKEKHGLTSPILADATEDILKQYGVYHHGEDALYEDHGIHGEPAYYLLDEEGKVMYQQQQTSPFGRPHAKELRKIAAYIRKNLK</sequence>
<evidence type="ECO:0000256" key="2">
    <source>
        <dbReference type="ARBA" id="ARBA00013017"/>
    </source>
</evidence>
<dbReference type="EMBL" id="CP013659">
    <property type="protein sequence ID" value="ALS76385.1"/>
    <property type="molecule type" value="Genomic_DNA"/>
</dbReference>
<dbReference type="GO" id="GO:0045454">
    <property type="term" value="P:cell redox homeostasis"/>
    <property type="evidence" value="ECO:0007669"/>
    <property type="project" value="TreeGrafter"/>
</dbReference>
<keyword evidence="7" id="KW-0676">Redox-active center</keyword>
<evidence type="ECO:0000313" key="13">
    <source>
        <dbReference type="EMBL" id="ALS76385.1"/>
    </source>
</evidence>
<evidence type="ECO:0000256" key="5">
    <source>
        <dbReference type="ARBA" id="ARBA00023002"/>
    </source>
</evidence>
<feature type="domain" description="Thioredoxin" evidence="12">
    <location>
        <begin position="4"/>
        <end position="164"/>
    </location>
</feature>